<keyword evidence="3" id="KW-1185">Reference proteome</keyword>
<dbReference type="KEGG" id="pglu:A3958_08970"/>
<dbReference type="AlphaFoldDB" id="A0A163IT15"/>
<feature type="compositionally biased region" description="Low complexity" evidence="1">
    <location>
        <begin position="97"/>
        <end position="110"/>
    </location>
</feature>
<proteinExistence type="predicted"/>
<reference evidence="2" key="1">
    <citation type="journal article" date="2016" name="Genome Announc.">
        <title>Draft genomes of two strains of Paenibacillus glucanolyticus with capability to degrade lignocellulose.</title>
        <authorList>
            <person name="Mathews S.L."/>
            <person name="Pawlak J."/>
            <person name="Grunden A.M."/>
        </authorList>
    </citation>
    <scope>NUCLEOTIDE SEQUENCE [LARGE SCALE GENOMIC DNA]</scope>
    <source>
        <strain evidence="2">SLM1</strain>
    </source>
</reference>
<feature type="compositionally biased region" description="Polar residues" evidence="1">
    <location>
        <begin position="118"/>
        <end position="129"/>
    </location>
</feature>
<dbReference type="Proteomes" id="UP000076796">
    <property type="component" value="Unassembled WGS sequence"/>
</dbReference>
<gene>
    <name evidence="2" type="ORF">AWU65_09475</name>
</gene>
<dbReference type="STRING" id="59843.A3958_08970"/>
<accession>A0A163IT15</accession>
<organism evidence="2 3">
    <name type="scientific">Paenibacillus glucanolyticus</name>
    <dbReference type="NCBI Taxonomy" id="59843"/>
    <lineage>
        <taxon>Bacteria</taxon>
        <taxon>Bacillati</taxon>
        <taxon>Bacillota</taxon>
        <taxon>Bacilli</taxon>
        <taxon>Bacillales</taxon>
        <taxon>Paenibacillaceae</taxon>
        <taxon>Paenibacillus</taxon>
    </lineage>
</organism>
<comment type="caution">
    <text evidence="2">The sequence shown here is derived from an EMBL/GenBank/DDBJ whole genome shotgun (WGS) entry which is preliminary data.</text>
</comment>
<feature type="region of interest" description="Disordered" evidence="1">
    <location>
        <begin position="92"/>
        <end position="129"/>
    </location>
</feature>
<sequence>MINPFRKKQHPRTDELIHDIRGRLEEMESLLKRMEQQLSQPECPHPGIQIETVHIHQPVLENLEFRLDALDIDQLSGSLNLGNNFGTKWIRSRSTSKAKSGSSSTAANSEPSKEKIHPTSSGYRWNNRG</sequence>
<evidence type="ECO:0000313" key="3">
    <source>
        <dbReference type="Proteomes" id="UP000076796"/>
    </source>
</evidence>
<protein>
    <submittedName>
        <fullName evidence="2">Uncharacterized protein</fullName>
    </submittedName>
</protein>
<evidence type="ECO:0000256" key="1">
    <source>
        <dbReference type="SAM" id="MobiDB-lite"/>
    </source>
</evidence>
<name>A0A163IT15_9BACL</name>
<dbReference type="EMBL" id="LWMH01000001">
    <property type="protein sequence ID" value="KZS46138.1"/>
    <property type="molecule type" value="Genomic_DNA"/>
</dbReference>
<evidence type="ECO:0000313" key="2">
    <source>
        <dbReference type="EMBL" id="KZS46138.1"/>
    </source>
</evidence>